<evidence type="ECO:0000313" key="2">
    <source>
        <dbReference type="EMBL" id="KAK8556955.1"/>
    </source>
</evidence>
<protein>
    <submittedName>
        <fullName evidence="2">Uncharacterized protein</fullName>
    </submittedName>
</protein>
<gene>
    <name evidence="2" type="ORF">V6N12_003344</name>
</gene>
<accession>A0ABR2EBM0</accession>
<feature type="compositionally biased region" description="Polar residues" evidence="1">
    <location>
        <begin position="1"/>
        <end position="15"/>
    </location>
</feature>
<evidence type="ECO:0000313" key="3">
    <source>
        <dbReference type="Proteomes" id="UP001472677"/>
    </source>
</evidence>
<proteinExistence type="predicted"/>
<comment type="caution">
    <text evidence="2">The sequence shown here is derived from an EMBL/GenBank/DDBJ whole genome shotgun (WGS) entry which is preliminary data.</text>
</comment>
<organism evidence="2 3">
    <name type="scientific">Hibiscus sabdariffa</name>
    <name type="common">roselle</name>
    <dbReference type="NCBI Taxonomy" id="183260"/>
    <lineage>
        <taxon>Eukaryota</taxon>
        <taxon>Viridiplantae</taxon>
        <taxon>Streptophyta</taxon>
        <taxon>Embryophyta</taxon>
        <taxon>Tracheophyta</taxon>
        <taxon>Spermatophyta</taxon>
        <taxon>Magnoliopsida</taxon>
        <taxon>eudicotyledons</taxon>
        <taxon>Gunneridae</taxon>
        <taxon>Pentapetalae</taxon>
        <taxon>rosids</taxon>
        <taxon>malvids</taxon>
        <taxon>Malvales</taxon>
        <taxon>Malvaceae</taxon>
        <taxon>Malvoideae</taxon>
        <taxon>Hibiscus</taxon>
    </lineage>
</organism>
<dbReference type="Proteomes" id="UP001472677">
    <property type="component" value="Unassembled WGS sequence"/>
</dbReference>
<evidence type="ECO:0000256" key="1">
    <source>
        <dbReference type="SAM" id="MobiDB-lite"/>
    </source>
</evidence>
<feature type="compositionally biased region" description="Polar residues" evidence="1">
    <location>
        <begin position="28"/>
        <end position="44"/>
    </location>
</feature>
<keyword evidence="3" id="KW-1185">Reference proteome</keyword>
<feature type="compositionally biased region" description="Basic and acidic residues" evidence="1">
    <location>
        <begin position="16"/>
        <end position="25"/>
    </location>
</feature>
<dbReference type="EMBL" id="JBBPBM010000017">
    <property type="protein sequence ID" value="KAK8556955.1"/>
    <property type="molecule type" value="Genomic_DNA"/>
</dbReference>
<reference evidence="2 3" key="1">
    <citation type="journal article" date="2024" name="G3 (Bethesda)">
        <title>Genome assembly of Hibiscus sabdariffa L. provides insights into metabolisms of medicinal natural products.</title>
        <authorList>
            <person name="Kim T."/>
        </authorList>
    </citation>
    <scope>NUCLEOTIDE SEQUENCE [LARGE SCALE GENOMIC DNA]</scope>
    <source>
        <strain evidence="2">TK-2024</strain>
        <tissue evidence="2">Old leaves</tissue>
    </source>
</reference>
<name>A0ABR2EBM0_9ROSI</name>
<feature type="region of interest" description="Disordered" evidence="1">
    <location>
        <begin position="1"/>
        <end position="56"/>
    </location>
</feature>
<sequence>MDRTSQSAFVNSKYKQGSEKGKNEEDNVSITSWDSLREPTSASEGSWLEGRNLGEEDLMGRGLKTTTLHGVLVETNKCVEKEGALNGAPVQDFGYLEIGEKWAEDTELQKLS</sequence>